<dbReference type="AlphaFoldDB" id="A0A6A7AD31"/>
<proteinExistence type="predicted"/>
<protein>
    <submittedName>
        <fullName evidence="1">Uncharacterized protein</fullName>
    </submittedName>
</protein>
<sequence length="211" mass="24295">MREVQIELTKNGGTRASSYDHISIQLLKIFHGAKSGKVDVPTASIFAADILLDIRSVCNQKRDSWVADLSDTATVVTNSLDRIMKTCERVHPNEYFSEYRLRDKCNWIADSNVPWKRLMYLEEFASHPIWESLISEPLGIPRADEIQEELRRVSKDIPYHERNRDCVPPTIDGYFLRRTNPLLCARLKLELLLDFQDLDSASLMYTATSMS</sequence>
<keyword evidence="2" id="KW-1185">Reference proteome</keyword>
<dbReference type="Proteomes" id="UP000799424">
    <property type="component" value="Unassembled WGS sequence"/>
</dbReference>
<organism evidence="1 2">
    <name type="scientific">Ophiobolus disseminans</name>
    <dbReference type="NCBI Taxonomy" id="1469910"/>
    <lineage>
        <taxon>Eukaryota</taxon>
        <taxon>Fungi</taxon>
        <taxon>Dikarya</taxon>
        <taxon>Ascomycota</taxon>
        <taxon>Pezizomycotina</taxon>
        <taxon>Dothideomycetes</taxon>
        <taxon>Pleosporomycetidae</taxon>
        <taxon>Pleosporales</taxon>
        <taxon>Pleosporineae</taxon>
        <taxon>Phaeosphaeriaceae</taxon>
        <taxon>Ophiobolus</taxon>
    </lineage>
</organism>
<name>A0A6A7AD31_9PLEO</name>
<accession>A0A6A7AD31</accession>
<evidence type="ECO:0000313" key="1">
    <source>
        <dbReference type="EMBL" id="KAF2830628.1"/>
    </source>
</evidence>
<reference evidence="1" key="1">
    <citation type="journal article" date="2020" name="Stud. Mycol.">
        <title>101 Dothideomycetes genomes: a test case for predicting lifestyles and emergence of pathogens.</title>
        <authorList>
            <person name="Haridas S."/>
            <person name="Albert R."/>
            <person name="Binder M."/>
            <person name="Bloem J."/>
            <person name="Labutti K."/>
            <person name="Salamov A."/>
            <person name="Andreopoulos B."/>
            <person name="Baker S."/>
            <person name="Barry K."/>
            <person name="Bills G."/>
            <person name="Bluhm B."/>
            <person name="Cannon C."/>
            <person name="Castanera R."/>
            <person name="Culley D."/>
            <person name="Daum C."/>
            <person name="Ezra D."/>
            <person name="Gonzalez J."/>
            <person name="Henrissat B."/>
            <person name="Kuo A."/>
            <person name="Liang C."/>
            <person name="Lipzen A."/>
            <person name="Lutzoni F."/>
            <person name="Magnuson J."/>
            <person name="Mondo S."/>
            <person name="Nolan M."/>
            <person name="Ohm R."/>
            <person name="Pangilinan J."/>
            <person name="Park H.-J."/>
            <person name="Ramirez L."/>
            <person name="Alfaro M."/>
            <person name="Sun H."/>
            <person name="Tritt A."/>
            <person name="Yoshinaga Y."/>
            <person name="Zwiers L.-H."/>
            <person name="Turgeon B."/>
            <person name="Goodwin S."/>
            <person name="Spatafora J."/>
            <person name="Crous P."/>
            <person name="Grigoriev I."/>
        </authorList>
    </citation>
    <scope>NUCLEOTIDE SEQUENCE</scope>
    <source>
        <strain evidence="1">CBS 113818</strain>
    </source>
</reference>
<evidence type="ECO:0000313" key="2">
    <source>
        <dbReference type="Proteomes" id="UP000799424"/>
    </source>
</evidence>
<dbReference type="EMBL" id="MU006219">
    <property type="protein sequence ID" value="KAF2830628.1"/>
    <property type="molecule type" value="Genomic_DNA"/>
</dbReference>
<gene>
    <name evidence="1" type="ORF">CC86DRAFT_367352</name>
</gene>